<accession>A0A8J3Y4H5</accession>
<name>A0A8J3Y4H5_9ACTN</name>
<dbReference type="RefSeq" id="WP_203936913.1">
    <property type="nucleotide sequence ID" value="NZ_BAAAGJ010000005.1"/>
</dbReference>
<dbReference type="GO" id="GO:0016747">
    <property type="term" value="F:acyltransferase activity, transferring groups other than amino-acyl groups"/>
    <property type="evidence" value="ECO:0007669"/>
    <property type="project" value="InterPro"/>
</dbReference>
<protein>
    <recommendedName>
        <fullName evidence="1">N-acetyltransferase domain-containing protein</fullName>
    </recommendedName>
</protein>
<comment type="caution">
    <text evidence="2">The sequence shown here is derived from an EMBL/GenBank/DDBJ whole genome shotgun (WGS) entry which is preliminary data.</text>
</comment>
<dbReference type="InterPro" id="IPR016181">
    <property type="entry name" value="Acyl_CoA_acyltransferase"/>
</dbReference>
<dbReference type="SUPFAM" id="SSF50475">
    <property type="entry name" value="FMN-binding split barrel"/>
    <property type="match status" value="1"/>
</dbReference>
<evidence type="ECO:0000313" key="2">
    <source>
        <dbReference type="EMBL" id="GIJ01591.1"/>
    </source>
</evidence>
<dbReference type="PROSITE" id="PS51186">
    <property type="entry name" value="GNAT"/>
    <property type="match status" value="1"/>
</dbReference>
<dbReference type="InterPro" id="IPR000182">
    <property type="entry name" value="GNAT_dom"/>
</dbReference>
<dbReference type="Pfam" id="PF12900">
    <property type="entry name" value="Pyridox_ox_2"/>
    <property type="match status" value="1"/>
</dbReference>
<proteinExistence type="predicted"/>
<reference evidence="2" key="1">
    <citation type="submission" date="2021-01" db="EMBL/GenBank/DDBJ databases">
        <title>Whole genome shotgun sequence of Spirilliplanes yamanashiensis NBRC 15828.</title>
        <authorList>
            <person name="Komaki H."/>
            <person name="Tamura T."/>
        </authorList>
    </citation>
    <scope>NUCLEOTIDE SEQUENCE</scope>
    <source>
        <strain evidence="2">NBRC 15828</strain>
    </source>
</reference>
<evidence type="ECO:0000313" key="3">
    <source>
        <dbReference type="Proteomes" id="UP000652013"/>
    </source>
</evidence>
<dbReference type="PANTHER" id="PTHR43610">
    <property type="entry name" value="BLL6696 PROTEIN"/>
    <property type="match status" value="1"/>
</dbReference>
<organism evidence="2 3">
    <name type="scientific">Spirilliplanes yamanashiensis</name>
    <dbReference type="NCBI Taxonomy" id="42233"/>
    <lineage>
        <taxon>Bacteria</taxon>
        <taxon>Bacillati</taxon>
        <taxon>Actinomycetota</taxon>
        <taxon>Actinomycetes</taxon>
        <taxon>Micromonosporales</taxon>
        <taxon>Micromonosporaceae</taxon>
        <taxon>Spirilliplanes</taxon>
    </lineage>
</organism>
<dbReference type="PANTHER" id="PTHR43610:SF1">
    <property type="entry name" value="N-ACETYLTRANSFERASE DOMAIN-CONTAINING PROTEIN"/>
    <property type="match status" value="1"/>
</dbReference>
<dbReference type="SUPFAM" id="SSF55729">
    <property type="entry name" value="Acyl-CoA N-acyltransferases (Nat)"/>
    <property type="match status" value="1"/>
</dbReference>
<dbReference type="Gene3D" id="2.30.110.10">
    <property type="entry name" value="Electron Transport, Fmn-binding Protein, Chain A"/>
    <property type="match status" value="1"/>
</dbReference>
<sequence length="409" mass="45019">MTDPAHYPATPRTTSLRMRERTTYDRAAAWSILDEAWDCTVAFVVDGAPRALPTLHARVGDTLYLHASSGGRMGLHARGDGIAVCVSVTLLDGLVYARSQFHHSANYRSVIAHGRATLVTDPDTKRAAMDALVARLGADRPADSRPPTRRELDQTAVLALPLREVSVRTRTGGVNDDPEDFTLPHWAGVVPVRRVTGVPETDPAATTPLPPYVWTFATPLTGPRVTLVPLDESHVDDLYAATTDPEVWRWLSVPQPRTPADMRTIVRAALTAAHDGTRIPYAVRVDGRTIGSTSYYAMDTRNRQLAIGHTFLGRAHWRTGVNREAKLLLLTHAFDTLTCERVELHTDARNDGSRRAIEALGATREAVLHHHRLRPDGTWRDTVLYALLSTTWPETRSRLTAGLTRAAAA</sequence>
<dbReference type="InterPro" id="IPR024747">
    <property type="entry name" value="Pyridox_Oxase-rel"/>
</dbReference>
<dbReference type="Pfam" id="PF13302">
    <property type="entry name" value="Acetyltransf_3"/>
    <property type="match status" value="1"/>
</dbReference>
<dbReference type="InterPro" id="IPR012349">
    <property type="entry name" value="Split_barrel_FMN-bd"/>
</dbReference>
<dbReference type="AlphaFoldDB" id="A0A8J3Y4H5"/>
<evidence type="ECO:0000259" key="1">
    <source>
        <dbReference type="PROSITE" id="PS51186"/>
    </source>
</evidence>
<dbReference type="Proteomes" id="UP000652013">
    <property type="component" value="Unassembled WGS sequence"/>
</dbReference>
<dbReference type="EMBL" id="BOOY01000005">
    <property type="protein sequence ID" value="GIJ01591.1"/>
    <property type="molecule type" value="Genomic_DNA"/>
</dbReference>
<keyword evidence="3" id="KW-1185">Reference proteome</keyword>
<gene>
    <name evidence="2" type="ORF">Sya03_09430</name>
</gene>
<feature type="domain" description="N-acetyltransferase" evidence="1">
    <location>
        <begin position="225"/>
        <end position="390"/>
    </location>
</feature>
<dbReference type="Gene3D" id="3.40.630.30">
    <property type="match status" value="1"/>
</dbReference>